<evidence type="ECO:0000313" key="4">
    <source>
        <dbReference type="Proteomes" id="UP000758856"/>
    </source>
</evidence>
<accession>A0A9W6ISU0</accession>
<organism evidence="2 5">
    <name type="scientific">Methylopila capsulata</name>
    <dbReference type="NCBI Taxonomy" id="61654"/>
    <lineage>
        <taxon>Bacteria</taxon>
        <taxon>Pseudomonadati</taxon>
        <taxon>Pseudomonadota</taxon>
        <taxon>Alphaproteobacteria</taxon>
        <taxon>Hyphomicrobiales</taxon>
        <taxon>Methylopilaceae</taxon>
        <taxon>Methylopila</taxon>
    </lineage>
</organism>
<dbReference type="Proteomes" id="UP000758856">
    <property type="component" value="Unassembled WGS sequence"/>
</dbReference>
<reference evidence="2" key="3">
    <citation type="submission" date="2023-01" db="EMBL/GenBank/DDBJ databases">
        <authorList>
            <person name="Sun Q."/>
            <person name="Evtushenko L."/>
        </authorList>
    </citation>
    <scope>NUCLEOTIDE SEQUENCE</scope>
    <source>
        <strain evidence="2">VKM B-1606</strain>
    </source>
</reference>
<dbReference type="EMBL" id="BSFF01000002">
    <property type="protein sequence ID" value="GLK55891.1"/>
    <property type="molecule type" value="Genomic_DNA"/>
</dbReference>
<evidence type="ECO:0000313" key="5">
    <source>
        <dbReference type="Proteomes" id="UP001143400"/>
    </source>
</evidence>
<reference evidence="3 4" key="2">
    <citation type="submission" date="2021-01" db="EMBL/GenBank/DDBJ databases">
        <title>Genomic Encyclopedia of Type Strains, Phase IV (KMG-IV): sequencing the most valuable type-strain genomes for metagenomic binning, comparative biology and taxonomic classification.</title>
        <authorList>
            <person name="Goeker M."/>
        </authorList>
    </citation>
    <scope>NUCLEOTIDE SEQUENCE [LARGE SCALE GENOMIC DNA]</scope>
    <source>
        <strain evidence="3 4">DSM 6130</strain>
    </source>
</reference>
<evidence type="ECO:0000256" key="1">
    <source>
        <dbReference type="SAM" id="MobiDB-lite"/>
    </source>
</evidence>
<reference evidence="2" key="1">
    <citation type="journal article" date="2014" name="Int. J. Syst. Evol. Microbiol.">
        <title>Complete genome sequence of Corynebacterium casei LMG S-19264T (=DSM 44701T), isolated from a smear-ripened cheese.</title>
        <authorList>
            <consortium name="US DOE Joint Genome Institute (JGI-PGF)"/>
            <person name="Walter F."/>
            <person name="Albersmeier A."/>
            <person name="Kalinowski J."/>
            <person name="Ruckert C."/>
        </authorList>
    </citation>
    <scope>NUCLEOTIDE SEQUENCE</scope>
    <source>
        <strain evidence="2">VKM B-1606</strain>
    </source>
</reference>
<evidence type="ECO:0000313" key="2">
    <source>
        <dbReference type="EMBL" id="GLK55891.1"/>
    </source>
</evidence>
<keyword evidence="4" id="KW-1185">Reference proteome</keyword>
<protein>
    <submittedName>
        <fullName evidence="2">Uncharacterized protein</fullName>
    </submittedName>
</protein>
<proteinExistence type="predicted"/>
<dbReference type="RefSeq" id="WP_204949003.1">
    <property type="nucleotide sequence ID" value="NZ_BSFF01000002.1"/>
</dbReference>
<gene>
    <name evidence="2" type="ORF">GCM10008170_19100</name>
    <name evidence="3" type="ORF">JOD31_000809</name>
</gene>
<evidence type="ECO:0000313" key="3">
    <source>
        <dbReference type="EMBL" id="MBM7850597.1"/>
    </source>
</evidence>
<name>A0A9W6ISU0_9HYPH</name>
<dbReference type="Proteomes" id="UP001143400">
    <property type="component" value="Unassembled WGS sequence"/>
</dbReference>
<comment type="caution">
    <text evidence="2">The sequence shown here is derived from an EMBL/GenBank/DDBJ whole genome shotgun (WGS) entry which is preliminary data.</text>
</comment>
<dbReference type="EMBL" id="JAFBCY010000001">
    <property type="protein sequence ID" value="MBM7850597.1"/>
    <property type="molecule type" value="Genomic_DNA"/>
</dbReference>
<sequence>MTRFALIALSVFTALLITAGLYVYLDATPDLSASSGKTHAPPDAPAPAAPASRTAAAPSAPTLYCQFYVFVESQPFVAFLFELDRGEPPVFAQIYVAKANGERSDYDGESARRPRWTLDRGSEPARIASKVTVPAANQTGTAVEDIAIELYGFDPAAPGQRWFEASLKSVYYQNLPGKCRLAGA</sequence>
<feature type="region of interest" description="Disordered" evidence="1">
    <location>
        <begin position="34"/>
        <end position="53"/>
    </location>
</feature>
<dbReference type="AlphaFoldDB" id="A0A9W6ISU0"/>